<protein>
    <submittedName>
        <fullName evidence="1">Uncharacterized protein</fullName>
    </submittedName>
</protein>
<organism evidence="1 2">
    <name type="scientific">Solanum commersonii</name>
    <name type="common">Commerson's wild potato</name>
    <name type="synonym">Commerson's nightshade</name>
    <dbReference type="NCBI Taxonomy" id="4109"/>
    <lineage>
        <taxon>Eukaryota</taxon>
        <taxon>Viridiplantae</taxon>
        <taxon>Streptophyta</taxon>
        <taxon>Embryophyta</taxon>
        <taxon>Tracheophyta</taxon>
        <taxon>Spermatophyta</taxon>
        <taxon>Magnoliopsida</taxon>
        <taxon>eudicotyledons</taxon>
        <taxon>Gunneridae</taxon>
        <taxon>Pentapetalae</taxon>
        <taxon>asterids</taxon>
        <taxon>lamiids</taxon>
        <taxon>Solanales</taxon>
        <taxon>Solanaceae</taxon>
        <taxon>Solanoideae</taxon>
        <taxon>Solaneae</taxon>
        <taxon>Solanum</taxon>
    </lineage>
</organism>
<dbReference type="EMBL" id="JACXVP010000001">
    <property type="protein sequence ID" value="KAG5632956.1"/>
    <property type="molecule type" value="Genomic_DNA"/>
</dbReference>
<gene>
    <name evidence="1" type="ORF">H5410_004673</name>
</gene>
<evidence type="ECO:0000313" key="1">
    <source>
        <dbReference type="EMBL" id="KAG5632956.1"/>
    </source>
</evidence>
<dbReference type="Proteomes" id="UP000824120">
    <property type="component" value="Chromosome 1"/>
</dbReference>
<name>A0A9J6B8T9_SOLCO</name>
<evidence type="ECO:0000313" key="2">
    <source>
        <dbReference type="Proteomes" id="UP000824120"/>
    </source>
</evidence>
<sequence>MFSMQKGRSVPQPIVELNCLFLNLFQSSTYLVVLELHKLGLMVKLRVIFSERRIEFWILKKIDEMTAITFDDVLEVLSKVEGYVAEVLSTIFVEITNSEISLFHNELGLGTIDFLAKRGHEFLQGVSYGGTVPSISFGEESEVVIKEEMRDFETFGGSLDQGPFYLFDRKVNIPGQSLYAENK</sequence>
<proteinExistence type="predicted"/>
<reference evidence="1 2" key="1">
    <citation type="submission" date="2020-09" db="EMBL/GenBank/DDBJ databases">
        <title>De no assembly of potato wild relative species, Solanum commersonii.</title>
        <authorList>
            <person name="Cho K."/>
        </authorList>
    </citation>
    <scope>NUCLEOTIDE SEQUENCE [LARGE SCALE GENOMIC DNA]</scope>
    <source>
        <strain evidence="1">LZ3.2</strain>
        <tissue evidence="1">Leaf</tissue>
    </source>
</reference>
<keyword evidence="2" id="KW-1185">Reference proteome</keyword>
<dbReference type="AlphaFoldDB" id="A0A9J6B8T9"/>
<comment type="caution">
    <text evidence="1">The sequence shown here is derived from an EMBL/GenBank/DDBJ whole genome shotgun (WGS) entry which is preliminary data.</text>
</comment>
<accession>A0A9J6B8T9</accession>